<protein>
    <submittedName>
        <fullName evidence="1">Uncharacterized protein</fullName>
    </submittedName>
</protein>
<reference evidence="1 2" key="1">
    <citation type="submission" date="2016-10" db="EMBL/GenBank/DDBJ databases">
        <authorList>
            <person name="de Groot N.N."/>
        </authorList>
    </citation>
    <scope>NUCLEOTIDE SEQUENCE [LARGE SCALE GENOMIC DNA]</scope>
    <source>
        <strain evidence="1 2">DSM 2895</strain>
    </source>
</reference>
<dbReference type="Proteomes" id="UP000182836">
    <property type="component" value="Unassembled WGS sequence"/>
</dbReference>
<dbReference type="EMBL" id="FNED01000049">
    <property type="protein sequence ID" value="SDK32909.1"/>
    <property type="molecule type" value="Genomic_DNA"/>
</dbReference>
<dbReference type="AlphaFoldDB" id="A0A1G9B010"/>
<dbReference type="RefSeq" id="WP_139189231.1">
    <property type="nucleotide sequence ID" value="NZ_BJOA01000200.1"/>
</dbReference>
<sequence>MRSLVLETEATTLFPNLTGMDNLGAALLQASIFVLSSCSLPIPEPTPDDVKLVVCLLVQVMQPVTQVKSVERSDFKQTFDTKDTRWPMIERMLKKYGYDTGDLEDSVVRFY</sequence>
<gene>
    <name evidence="1" type="ORF">SAMN04487909_14921</name>
</gene>
<evidence type="ECO:0000313" key="2">
    <source>
        <dbReference type="Proteomes" id="UP000182836"/>
    </source>
</evidence>
<organism evidence="1 2">
    <name type="scientific">Aneurinibacillus migulanus</name>
    <name type="common">Bacillus migulanus</name>
    <dbReference type="NCBI Taxonomy" id="47500"/>
    <lineage>
        <taxon>Bacteria</taxon>
        <taxon>Bacillati</taxon>
        <taxon>Bacillota</taxon>
        <taxon>Bacilli</taxon>
        <taxon>Bacillales</taxon>
        <taxon>Paenibacillaceae</taxon>
        <taxon>Aneurinibacillus group</taxon>
        <taxon>Aneurinibacillus</taxon>
    </lineage>
</organism>
<accession>A0A1G9B010</accession>
<proteinExistence type="predicted"/>
<name>A0A1G9B010_ANEMI</name>
<dbReference type="GeneID" id="42304908"/>
<evidence type="ECO:0000313" key="1">
    <source>
        <dbReference type="EMBL" id="SDK32909.1"/>
    </source>
</evidence>